<dbReference type="AlphaFoldDB" id="A0ABD3WYI0"/>
<gene>
    <name evidence="1" type="ORF">ACJMK2_031348</name>
</gene>
<evidence type="ECO:0000313" key="1">
    <source>
        <dbReference type="EMBL" id="KAL3879034.1"/>
    </source>
</evidence>
<name>A0ABD3WYI0_SINWO</name>
<keyword evidence="2" id="KW-1185">Reference proteome</keyword>
<dbReference type="EMBL" id="JBJQND010000004">
    <property type="protein sequence ID" value="KAL3879034.1"/>
    <property type="molecule type" value="Genomic_DNA"/>
</dbReference>
<organism evidence="1 2">
    <name type="scientific">Sinanodonta woodiana</name>
    <name type="common">Chinese pond mussel</name>
    <name type="synonym">Anodonta woodiana</name>
    <dbReference type="NCBI Taxonomy" id="1069815"/>
    <lineage>
        <taxon>Eukaryota</taxon>
        <taxon>Metazoa</taxon>
        <taxon>Spiralia</taxon>
        <taxon>Lophotrochozoa</taxon>
        <taxon>Mollusca</taxon>
        <taxon>Bivalvia</taxon>
        <taxon>Autobranchia</taxon>
        <taxon>Heteroconchia</taxon>
        <taxon>Palaeoheterodonta</taxon>
        <taxon>Unionida</taxon>
        <taxon>Unionoidea</taxon>
        <taxon>Unionidae</taxon>
        <taxon>Unioninae</taxon>
        <taxon>Sinanodonta</taxon>
    </lineage>
</organism>
<dbReference type="Proteomes" id="UP001634394">
    <property type="component" value="Unassembled WGS sequence"/>
</dbReference>
<protein>
    <submittedName>
        <fullName evidence="1">Uncharacterized protein</fullName>
    </submittedName>
</protein>
<evidence type="ECO:0000313" key="2">
    <source>
        <dbReference type="Proteomes" id="UP001634394"/>
    </source>
</evidence>
<reference evidence="1 2" key="1">
    <citation type="submission" date="2024-11" db="EMBL/GenBank/DDBJ databases">
        <title>Chromosome-level genome assembly of the freshwater bivalve Anodonta woodiana.</title>
        <authorList>
            <person name="Chen X."/>
        </authorList>
    </citation>
    <scope>NUCLEOTIDE SEQUENCE [LARGE SCALE GENOMIC DNA]</scope>
    <source>
        <strain evidence="1">MN2024</strain>
        <tissue evidence="1">Gills</tissue>
    </source>
</reference>
<sequence length="58" mass="6806">MSVDDLVQILPKLGDRIALKLFVDEEIKKKQELQYQGKERKKERHTKLIQSLCVKLAL</sequence>
<proteinExistence type="predicted"/>
<accession>A0ABD3WYI0</accession>
<comment type="caution">
    <text evidence="1">The sequence shown here is derived from an EMBL/GenBank/DDBJ whole genome shotgun (WGS) entry which is preliminary data.</text>
</comment>